<comment type="caution">
    <text evidence="1">The sequence shown here is derived from an EMBL/GenBank/DDBJ whole genome shotgun (WGS) entry which is preliminary data.</text>
</comment>
<name>A0AAD6W6Z4_9ROSI</name>
<accession>A0AAD6W6Z4</accession>
<dbReference type="EMBL" id="JAQIZT010000004">
    <property type="protein sequence ID" value="KAJ7001582.1"/>
    <property type="molecule type" value="Genomic_DNA"/>
</dbReference>
<proteinExistence type="predicted"/>
<evidence type="ECO:0000313" key="1">
    <source>
        <dbReference type="EMBL" id="KAJ7001582.1"/>
    </source>
</evidence>
<dbReference type="AlphaFoldDB" id="A0AAD6W6Z4"/>
<dbReference type="Proteomes" id="UP001164929">
    <property type="component" value="Chromosome 4"/>
</dbReference>
<sequence length="30" mass="3389">MEFQIRRWRGPYITKEEGGGGGGASYIIMQ</sequence>
<gene>
    <name evidence="1" type="ORF">NC653_011863</name>
</gene>
<protein>
    <submittedName>
        <fullName evidence="1">Uncharacterized protein</fullName>
    </submittedName>
</protein>
<evidence type="ECO:0000313" key="2">
    <source>
        <dbReference type="Proteomes" id="UP001164929"/>
    </source>
</evidence>
<keyword evidence="2" id="KW-1185">Reference proteome</keyword>
<reference evidence="1 2" key="1">
    <citation type="journal article" date="2023" name="Mol. Ecol. Resour.">
        <title>Chromosome-level genome assembly of a triploid poplar Populus alba 'Berolinensis'.</title>
        <authorList>
            <person name="Chen S."/>
            <person name="Yu Y."/>
            <person name="Wang X."/>
            <person name="Wang S."/>
            <person name="Zhang T."/>
            <person name="Zhou Y."/>
            <person name="He R."/>
            <person name="Meng N."/>
            <person name="Wang Y."/>
            <person name="Liu W."/>
            <person name="Liu Z."/>
            <person name="Liu J."/>
            <person name="Guo Q."/>
            <person name="Huang H."/>
            <person name="Sederoff R.R."/>
            <person name="Wang G."/>
            <person name="Qu G."/>
            <person name="Chen S."/>
        </authorList>
    </citation>
    <scope>NUCLEOTIDE SEQUENCE [LARGE SCALE GENOMIC DNA]</scope>
    <source>
        <strain evidence="1">SC-2020</strain>
    </source>
</reference>
<organism evidence="1 2">
    <name type="scientific">Populus alba x Populus x berolinensis</name>
    <dbReference type="NCBI Taxonomy" id="444605"/>
    <lineage>
        <taxon>Eukaryota</taxon>
        <taxon>Viridiplantae</taxon>
        <taxon>Streptophyta</taxon>
        <taxon>Embryophyta</taxon>
        <taxon>Tracheophyta</taxon>
        <taxon>Spermatophyta</taxon>
        <taxon>Magnoliopsida</taxon>
        <taxon>eudicotyledons</taxon>
        <taxon>Gunneridae</taxon>
        <taxon>Pentapetalae</taxon>
        <taxon>rosids</taxon>
        <taxon>fabids</taxon>
        <taxon>Malpighiales</taxon>
        <taxon>Salicaceae</taxon>
        <taxon>Saliceae</taxon>
        <taxon>Populus</taxon>
    </lineage>
</organism>